<organism evidence="3 4">
    <name type="scientific">Chaetomium fimeti</name>
    <dbReference type="NCBI Taxonomy" id="1854472"/>
    <lineage>
        <taxon>Eukaryota</taxon>
        <taxon>Fungi</taxon>
        <taxon>Dikarya</taxon>
        <taxon>Ascomycota</taxon>
        <taxon>Pezizomycotina</taxon>
        <taxon>Sordariomycetes</taxon>
        <taxon>Sordariomycetidae</taxon>
        <taxon>Sordariales</taxon>
        <taxon>Chaetomiaceae</taxon>
        <taxon>Chaetomium</taxon>
    </lineage>
</organism>
<dbReference type="RefSeq" id="XP_062655924.1">
    <property type="nucleotide sequence ID" value="XM_062806126.1"/>
</dbReference>
<feature type="compositionally biased region" description="Basic residues" evidence="2">
    <location>
        <begin position="1"/>
        <end position="12"/>
    </location>
</feature>
<dbReference type="Proteomes" id="UP001278766">
    <property type="component" value="Unassembled WGS sequence"/>
</dbReference>
<feature type="compositionally biased region" description="Low complexity" evidence="2">
    <location>
        <begin position="167"/>
        <end position="177"/>
    </location>
</feature>
<feature type="coiled-coil region" evidence="1">
    <location>
        <begin position="280"/>
        <end position="307"/>
    </location>
</feature>
<keyword evidence="4" id="KW-1185">Reference proteome</keyword>
<accession>A0AAE0H9Y1</accession>
<sequence length="634" mass="68328">MESPAPKRRRTSPRNAVPVDPESESTTPQDALPQTGSSPSRPSFASPTRATLERYNPDILRRRESQPRRLRSSPDAPPSASRAATPDSTGSLTRAMRIQLELRSAARDGGGLADSDRDGVLRSPPRQLDTDRTPTRPAPRPLPPPAPEEEDELLRVISARLRPGVSPGVLPEVVAPEPELPPTPQHPDPVVSTPPSGIHNTPSRRPKRNRALAERLKSSSPLKQPPLRPPELPTKSGLALELPTKTPPVQAAVPTDAAPTNAELRGLKPVDPDSDKKKLRDSLLAEISQLERDLDVASKENERIRQARISRRNPSPPTNGDELLDLLVRHILPAEAAAPKPDPIENWLASALNPIAFLPFSKPSTTGPPTLPSQPQPDDNLPPPISHHPLPMTTTEALPYLQVFTPLTFTAHVSPLPTDTSTSAPTSSDPTAPLLQQHSITASSSAPRGLFAARIEMTVNTKTLAISTLAVPALDPAAEAELRPFVDRVVGAAGDGDGQPRSSGLYHNVAVLAWAMGEWLRVARQRAGVWAALEKELGVAGLLPFMGRTATDWEIPVLGGGGKREVSMLRVQWRIGFDWTGEARSEIGVLVGVPGKWHNHDERGQLSGLPKLFDELIQAGEEPLDAVRTVEVAP</sequence>
<feature type="region of interest" description="Disordered" evidence="2">
    <location>
        <begin position="1"/>
        <end position="277"/>
    </location>
</feature>
<evidence type="ECO:0000256" key="1">
    <source>
        <dbReference type="SAM" id="Coils"/>
    </source>
</evidence>
<proteinExistence type="predicted"/>
<keyword evidence="1" id="KW-0175">Coiled coil</keyword>
<feature type="region of interest" description="Disordered" evidence="2">
    <location>
        <begin position="360"/>
        <end position="389"/>
    </location>
</feature>
<protein>
    <submittedName>
        <fullName evidence="3">Uncharacterized protein</fullName>
    </submittedName>
</protein>
<dbReference type="GeneID" id="87843074"/>
<feature type="compositionally biased region" description="Pro residues" evidence="2">
    <location>
        <begin position="178"/>
        <end position="187"/>
    </location>
</feature>
<evidence type="ECO:0000313" key="4">
    <source>
        <dbReference type="Proteomes" id="UP001278766"/>
    </source>
</evidence>
<feature type="compositionally biased region" description="Basic and acidic residues" evidence="2">
    <location>
        <begin position="51"/>
        <end position="67"/>
    </location>
</feature>
<feature type="compositionally biased region" description="Basic and acidic residues" evidence="2">
    <location>
        <begin position="265"/>
        <end position="277"/>
    </location>
</feature>
<comment type="caution">
    <text evidence="3">The sequence shown here is derived from an EMBL/GenBank/DDBJ whole genome shotgun (WGS) entry which is preliminary data.</text>
</comment>
<reference evidence="3" key="2">
    <citation type="submission" date="2023-06" db="EMBL/GenBank/DDBJ databases">
        <authorList>
            <consortium name="Lawrence Berkeley National Laboratory"/>
            <person name="Haridas S."/>
            <person name="Hensen N."/>
            <person name="Bonometti L."/>
            <person name="Westerberg I."/>
            <person name="Brannstrom I.O."/>
            <person name="Guillou S."/>
            <person name="Cros-Aarteil S."/>
            <person name="Calhoun S."/>
            <person name="Kuo A."/>
            <person name="Mondo S."/>
            <person name="Pangilinan J."/>
            <person name="Riley R."/>
            <person name="Labutti K."/>
            <person name="Andreopoulos B."/>
            <person name="Lipzen A."/>
            <person name="Chen C."/>
            <person name="Yanf M."/>
            <person name="Daum C."/>
            <person name="Ng V."/>
            <person name="Clum A."/>
            <person name="Steindorff A."/>
            <person name="Ohm R."/>
            <person name="Martin F."/>
            <person name="Silar P."/>
            <person name="Natvig D."/>
            <person name="Lalanne C."/>
            <person name="Gautier V."/>
            <person name="Ament-Velasquez S.L."/>
            <person name="Kruys A."/>
            <person name="Hutchinson M.I."/>
            <person name="Powell A.J."/>
            <person name="Barry K."/>
            <person name="Miller A.N."/>
            <person name="Grigoriev I.V."/>
            <person name="Debuchy R."/>
            <person name="Gladieux P."/>
            <person name="Thoren M.H."/>
            <person name="Johannesson H."/>
        </authorList>
    </citation>
    <scope>NUCLEOTIDE SEQUENCE</scope>
    <source>
        <strain evidence="3">CBS 168.71</strain>
    </source>
</reference>
<reference evidence="3" key="1">
    <citation type="journal article" date="2023" name="Mol. Phylogenet. Evol.">
        <title>Genome-scale phylogeny and comparative genomics of the fungal order Sordariales.</title>
        <authorList>
            <person name="Hensen N."/>
            <person name="Bonometti L."/>
            <person name="Westerberg I."/>
            <person name="Brannstrom I.O."/>
            <person name="Guillou S."/>
            <person name="Cros-Aarteil S."/>
            <person name="Calhoun S."/>
            <person name="Haridas S."/>
            <person name="Kuo A."/>
            <person name="Mondo S."/>
            <person name="Pangilinan J."/>
            <person name="Riley R."/>
            <person name="LaButti K."/>
            <person name="Andreopoulos B."/>
            <person name="Lipzen A."/>
            <person name="Chen C."/>
            <person name="Yan M."/>
            <person name="Daum C."/>
            <person name="Ng V."/>
            <person name="Clum A."/>
            <person name="Steindorff A."/>
            <person name="Ohm R.A."/>
            <person name="Martin F."/>
            <person name="Silar P."/>
            <person name="Natvig D.O."/>
            <person name="Lalanne C."/>
            <person name="Gautier V."/>
            <person name="Ament-Velasquez S.L."/>
            <person name="Kruys A."/>
            <person name="Hutchinson M.I."/>
            <person name="Powell A.J."/>
            <person name="Barry K."/>
            <person name="Miller A.N."/>
            <person name="Grigoriev I.V."/>
            <person name="Debuchy R."/>
            <person name="Gladieux P."/>
            <person name="Hiltunen Thoren M."/>
            <person name="Johannesson H."/>
        </authorList>
    </citation>
    <scope>NUCLEOTIDE SEQUENCE</scope>
    <source>
        <strain evidence="3">CBS 168.71</strain>
    </source>
</reference>
<name>A0AAE0H9Y1_9PEZI</name>
<dbReference type="AlphaFoldDB" id="A0AAE0H9Y1"/>
<gene>
    <name evidence="3" type="ORF">B0H64DRAFT_435165</name>
</gene>
<feature type="compositionally biased region" description="Pro residues" evidence="2">
    <location>
        <begin position="369"/>
        <end position="386"/>
    </location>
</feature>
<feature type="compositionally biased region" description="Pro residues" evidence="2">
    <location>
        <begin position="223"/>
        <end position="232"/>
    </location>
</feature>
<dbReference type="EMBL" id="JAUEPN010000007">
    <property type="protein sequence ID" value="KAK3292410.1"/>
    <property type="molecule type" value="Genomic_DNA"/>
</dbReference>
<feature type="compositionally biased region" description="Polar residues" evidence="2">
    <location>
        <begin position="24"/>
        <end position="49"/>
    </location>
</feature>
<evidence type="ECO:0000256" key="2">
    <source>
        <dbReference type="SAM" id="MobiDB-lite"/>
    </source>
</evidence>
<feature type="compositionally biased region" description="Pro residues" evidence="2">
    <location>
        <begin position="136"/>
        <end position="146"/>
    </location>
</feature>
<evidence type="ECO:0000313" key="3">
    <source>
        <dbReference type="EMBL" id="KAK3292410.1"/>
    </source>
</evidence>